<gene>
    <name evidence="1" type="ORF">WDS16_09140</name>
</gene>
<protein>
    <recommendedName>
        <fullName evidence="3">DUF2786 domain-containing protein</fullName>
    </recommendedName>
</protein>
<organism evidence="1 2">
    <name type="scientific">Rhodococcus sovatensis</name>
    <dbReference type="NCBI Taxonomy" id="1805840"/>
    <lineage>
        <taxon>Bacteria</taxon>
        <taxon>Bacillati</taxon>
        <taxon>Actinomycetota</taxon>
        <taxon>Actinomycetes</taxon>
        <taxon>Mycobacteriales</taxon>
        <taxon>Nocardiaceae</taxon>
        <taxon>Rhodococcus</taxon>
    </lineage>
</organism>
<keyword evidence="2" id="KW-1185">Reference proteome</keyword>
<reference evidence="1 2" key="1">
    <citation type="submission" date="2024-03" db="EMBL/GenBank/DDBJ databases">
        <title>Natural products discovery in diverse microorganisms through a two-stage MS feature dereplication strategy.</title>
        <authorList>
            <person name="Zhang R."/>
        </authorList>
    </citation>
    <scope>NUCLEOTIDE SEQUENCE [LARGE SCALE GENOMIC DNA]</scope>
    <source>
        <strain evidence="1 2">18930</strain>
    </source>
</reference>
<name>A0ABZ2PN78_9NOCA</name>
<dbReference type="Proteomes" id="UP001432000">
    <property type="component" value="Chromosome"/>
</dbReference>
<evidence type="ECO:0008006" key="3">
    <source>
        <dbReference type="Google" id="ProtNLM"/>
    </source>
</evidence>
<evidence type="ECO:0000313" key="1">
    <source>
        <dbReference type="EMBL" id="WXG70635.1"/>
    </source>
</evidence>
<sequence length="185" mass="19990">MNSNPALRIARLRALIDHPRTGPGEKDAAQRMLDRILGKHSSDRPSGDRTYGARHDRAGRHAGIDTIVEMIRFDIACARTVGSQQFGAPQSKFDGPVLGDPIGDAPEEISFGVEALNSMSIAITLGGVPQQWGWSTESGIAVASPALRALADELADIMYAYNRDGSDIDKRFFGSVRAEGKTLVW</sequence>
<evidence type="ECO:0000313" key="2">
    <source>
        <dbReference type="Proteomes" id="UP001432000"/>
    </source>
</evidence>
<dbReference type="RefSeq" id="WP_338892170.1">
    <property type="nucleotide sequence ID" value="NZ_CP147846.1"/>
</dbReference>
<proteinExistence type="predicted"/>
<dbReference type="EMBL" id="CP147846">
    <property type="protein sequence ID" value="WXG70635.1"/>
    <property type="molecule type" value="Genomic_DNA"/>
</dbReference>
<accession>A0ABZ2PN78</accession>